<dbReference type="AlphaFoldDB" id="A0A382S629"/>
<evidence type="ECO:0000313" key="2">
    <source>
        <dbReference type="EMBL" id="SVD04578.1"/>
    </source>
</evidence>
<reference evidence="2" key="1">
    <citation type="submission" date="2018-05" db="EMBL/GenBank/DDBJ databases">
        <authorList>
            <person name="Lanie J.A."/>
            <person name="Ng W.-L."/>
            <person name="Kazmierczak K.M."/>
            <person name="Andrzejewski T.M."/>
            <person name="Davidsen T.M."/>
            <person name="Wayne K.J."/>
            <person name="Tettelin H."/>
            <person name="Glass J.I."/>
            <person name="Rusch D."/>
            <person name="Podicherti R."/>
            <person name="Tsui H.-C.T."/>
            <person name="Winkler M.E."/>
        </authorList>
    </citation>
    <scope>NUCLEOTIDE SEQUENCE</scope>
</reference>
<keyword evidence="1" id="KW-0812">Transmembrane</keyword>
<dbReference type="EMBL" id="UINC01126232">
    <property type="protein sequence ID" value="SVD04578.1"/>
    <property type="molecule type" value="Genomic_DNA"/>
</dbReference>
<evidence type="ECO:0008006" key="3">
    <source>
        <dbReference type="Google" id="ProtNLM"/>
    </source>
</evidence>
<feature type="transmembrane region" description="Helical" evidence="1">
    <location>
        <begin position="6"/>
        <end position="23"/>
    </location>
</feature>
<dbReference type="NCBIfam" id="TIGR04391">
    <property type="entry name" value="CcmD_alt_fam"/>
    <property type="match status" value="1"/>
</dbReference>
<dbReference type="InterPro" id="IPR030888">
    <property type="entry name" value="Put_ccm"/>
</dbReference>
<accession>A0A382S629</accession>
<keyword evidence="1" id="KW-1133">Transmembrane helix</keyword>
<sequence>MDNLEYLFAANVFVWGGIFYYLFRIKKHQQSLQNDLDLIKESFEKESKSERRK</sequence>
<organism evidence="2">
    <name type="scientific">marine metagenome</name>
    <dbReference type="NCBI Taxonomy" id="408172"/>
    <lineage>
        <taxon>unclassified sequences</taxon>
        <taxon>metagenomes</taxon>
        <taxon>ecological metagenomes</taxon>
    </lineage>
</organism>
<name>A0A382S629_9ZZZZ</name>
<protein>
    <recommendedName>
        <fullName evidence="3">CcmD family protein</fullName>
    </recommendedName>
</protein>
<keyword evidence="1" id="KW-0472">Membrane</keyword>
<gene>
    <name evidence="2" type="ORF">METZ01_LOCUS357432</name>
</gene>
<proteinExistence type="predicted"/>
<evidence type="ECO:0000256" key="1">
    <source>
        <dbReference type="SAM" id="Phobius"/>
    </source>
</evidence>